<gene>
    <name evidence="1" type="ORF">G3M70_10795</name>
</gene>
<dbReference type="Proteomes" id="UP000594688">
    <property type="component" value="Chromosome"/>
</dbReference>
<dbReference type="Gene3D" id="1.20.120.10">
    <property type="entry name" value="Cytochrome c/b562"/>
    <property type="match status" value="1"/>
</dbReference>
<sequence>MSSPPVQAGGQSAGEGRISLGLSLDARKAHNAIMLDHLEAIHDIVTALSQEEFTRAQQITENRLGFAMHRGAMQRQNPEDFPPEYHDLAMAHHHAAESLAKVIPSKNLKQILPSLEKTIKACVDCHRVYKH</sequence>
<proteinExistence type="predicted"/>
<name>A0A7T0G096_9BACT</name>
<dbReference type="AlphaFoldDB" id="A0A7T0G096"/>
<dbReference type="GO" id="GO:0020037">
    <property type="term" value="F:heme binding"/>
    <property type="evidence" value="ECO:0007669"/>
    <property type="project" value="InterPro"/>
</dbReference>
<dbReference type="EMBL" id="CP048685">
    <property type="protein sequence ID" value="QPJ62330.1"/>
    <property type="molecule type" value="Genomic_DNA"/>
</dbReference>
<dbReference type="GO" id="GO:0022900">
    <property type="term" value="P:electron transport chain"/>
    <property type="evidence" value="ECO:0007669"/>
    <property type="project" value="InterPro"/>
</dbReference>
<accession>A0A7T0G096</accession>
<evidence type="ECO:0000313" key="2">
    <source>
        <dbReference type="Proteomes" id="UP000594688"/>
    </source>
</evidence>
<evidence type="ECO:0000313" key="1">
    <source>
        <dbReference type="EMBL" id="QPJ62330.1"/>
    </source>
</evidence>
<dbReference type="KEGG" id="nli:G3M70_10795"/>
<protein>
    <submittedName>
        <fullName evidence="1">Cytochrome c</fullName>
    </submittedName>
</protein>
<dbReference type="InterPro" id="IPR010980">
    <property type="entry name" value="Cyt_c/b562"/>
</dbReference>
<dbReference type="GO" id="GO:0009055">
    <property type="term" value="F:electron transfer activity"/>
    <property type="evidence" value="ECO:0007669"/>
    <property type="project" value="InterPro"/>
</dbReference>
<organism evidence="1 2">
    <name type="scientific">Candidatus Nitronauta litoralis</name>
    <dbReference type="NCBI Taxonomy" id="2705533"/>
    <lineage>
        <taxon>Bacteria</taxon>
        <taxon>Pseudomonadati</taxon>
        <taxon>Nitrospinota/Tectimicrobiota group</taxon>
        <taxon>Nitrospinota</taxon>
        <taxon>Nitrospinia</taxon>
        <taxon>Nitrospinales</taxon>
        <taxon>Nitrospinaceae</taxon>
        <taxon>Candidatus Nitronauta</taxon>
    </lineage>
</organism>
<dbReference type="GO" id="GO:0005506">
    <property type="term" value="F:iron ion binding"/>
    <property type="evidence" value="ECO:0007669"/>
    <property type="project" value="InterPro"/>
</dbReference>
<dbReference type="SUPFAM" id="SSF47175">
    <property type="entry name" value="Cytochromes"/>
    <property type="match status" value="1"/>
</dbReference>
<reference evidence="1 2" key="1">
    <citation type="submission" date="2020-02" db="EMBL/GenBank/DDBJ databases">
        <title>Genomic and physiological characterization of two novel Nitrospinaceae genera.</title>
        <authorList>
            <person name="Mueller A.J."/>
            <person name="Jung M.-Y."/>
            <person name="Strachan C.R."/>
            <person name="Herbold C.W."/>
            <person name="Kirkegaard R.H."/>
            <person name="Daims H."/>
        </authorList>
    </citation>
    <scope>NUCLEOTIDE SEQUENCE [LARGE SCALE GENOMIC DNA]</scope>
    <source>
        <strain evidence="1">EB</strain>
    </source>
</reference>